<reference evidence="7" key="1">
    <citation type="submission" date="2020-01" db="EMBL/GenBank/DDBJ databases">
        <authorList>
            <person name="Meier V. D."/>
            <person name="Meier V D."/>
        </authorList>
    </citation>
    <scope>NUCLEOTIDE SEQUENCE</scope>
    <source>
        <strain evidence="7">HLG_WM_MAG_12</strain>
    </source>
</reference>
<evidence type="ECO:0000259" key="6">
    <source>
        <dbReference type="Pfam" id="PF00892"/>
    </source>
</evidence>
<dbReference type="InterPro" id="IPR037185">
    <property type="entry name" value="EmrE-like"/>
</dbReference>
<feature type="transmembrane region" description="Helical" evidence="5">
    <location>
        <begin position="165"/>
        <end position="187"/>
    </location>
</feature>
<dbReference type="GO" id="GO:0016020">
    <property type="term" value="C:membrane"/>
    <property type="evidence" value="ECO:0007669"/>
    <property type="project" value="UniProtKB-SubCell"/>
</dbReference>
<evidence type="ECO:0000256" key="4">
    <source>
        <dbReference type="ARBA" id="ARBA00023136"/>
    </source>
</evidence>
<protein>
    <recommendedName>
        <fullName evidence="6">EamA domain-containing protein</fullName>
    </recommendedName>
</protein>
<keyword evidence="3 5" id="KW-1133">Transmembrane helix</keyword>
<gene>
    <name evidence="7" type="ORF">HELGO_WM2731</name>
</gene>
<evidence type="ECO:0000256" key="2">
    <source>
        <dbReference type="ARBA" id="ARBA00022692"/>
    </source>
</evidence>
<name>A0A6S6S351_9BACT</name>
<feature type="transmembrane region" description="Helical" evidence="5">
    <location>
        <begin position="57"/>
        <end position="76"/>
    </location>
</feature>
<dbReference type="PANTHER" id="PTHR22911:SF6">
    <property type="entry name" value="SOLUTE CARRIER FAMILY 35 MEMBER G1"/>
    <property type="match status" value="1"/>
</dbReference>
<feature type="transmembrane region" description="Helical" evidence="5">
    <location>
        <begin position="135"/>
        <end position="153"/>
    </location>
</feature>
<feature type="transmembrane region" description="Helical" evidence="5">
    <location>
        <begin position="261"/>
        <end position="279"/>
    </location>
</feature>
<dbReference type="InterPro" id="IPR000620">
    <property type="entry name" value="EamA_dom"/>
</dbReference>
<feature type="transmembrane region" description="Helical" evidence="5">
    <location>
        <begin position="235"/>
        <end position="255"/>
    </location>
</feature>
<feature type="transmembrane region" description="Helical" evidence="5">
    <location>
        <begin position="25"/>
        <end position="45"/>
    </location>
</feature>
<sequence length="287" mass="32046">MILAVLCIVFADVIVKEYTKDISSVQMVFFRSFFGVCLLLVTFFYRPPQSQGGRFGLLVFRGFLGFVNMSIFYYLVLNISLANASVFLQTNVLFGSILSFFILKEKLSRIQVISLVIAFIGVIFVIQPQVSFGKFEILGLIMGITSGTVILTIKQLKDHYGARMMVFSFMVSGLVFSSLAMIIAEFIEIKSLDFLISKFVMPTNKEFIFVFIFAFFSLLFAILRTKAFNLSKVGIIGTISYSRIAFAVIFGVMLGDDIPNMMGISGITLIIISGVLISYNKGKKTDK</sequence>
<feature type="transmembrane region" description="Helical" evidence="5">
    <location>
        <begin position="110"/>
        <end position="129"/>
    </location>
</feature>
<feature type="domain" description="EamA" evidence="6">
    <location>
        <begin position="1"/>
        <end position="126"/>
    </location>
</feature>
<organism evidence="7">
    <name type="scientific">uncultured Campylobacterales bacterium</name>
    <dbReference type="NCBI Taxonomy" id="352960"/>
    <lineage>
        <taxon>Bacteria</taxon>
        <taxon>Pseudomonadati</taxon>
        <taxon>Campylobacterota</taxon>
        <taxon>Epsilonproteobacteria</taxon>
        <taxon>Campylobacterales</taxon>
        <taxon>environmental samples</taxon>
    </lineage>
</organism>
<proteinExistence type="predicted"/>
<evidence type="ECO:0000256" key="3">
    <source>
        <dbReference type="ARBA" id="ARBA00022989"/>
    </source>
</evidence>
<feature type="transmembrane region" description="Helical" evidence="5">
    <location>
        <begin position="82"/>
        <end position="103"/>
    </location>
</feature>
<evidence type="ECO:0000313" key="7">
    <source>
        <dbReference type="EMBL" id="CAA6804020.1"/>
    </source>
</evidence>
<evidence type="ECO:0000256" key="1">
    <source>
        <dbReference type="ARBA" id="ARBA00004141"/>
    </source>
</evidence>
<feature type="transmembrane region" description="Helical" evidence="5">
    <location>
        <begin position="207"/>
        <end position="223"/>
    </location>
</feature>
<accession>A0A6S6S351</accession>
<keyword evidence="2 5" id="KW-0812">Transmembrane</keyword>
<dbReference type="EMBL" id="CACVAW010000010">
    <property type="protein sequence ID" value="CAA6804020.1"/>
    <property type="molecule type" value="Genomic_DNA"/>
</dbReference>
<dbReference type="PANTHER" id="PTHR22911">
    <property type="entry name" value="ACYL-MALONYL CONDENSING ENZYME-RELATED"/>
    <property type="match status" value="1"/>
</dbReference>
<keyword evidence="4 5" id="KW-0472">Membrane</keyword>
<dbReference type="Pfam" id="PF00892">
    <property type="entry name" value="EamA"/>
    <property type="match status" value="1"/>
</dbReference>
<dbReference type="SUPFAM" id="SSF103481">
    <property type="entry name" value="Multidrug resistance efflux transporter EmrE"/>
    <property type="match status" value="2"/>
</dbReference>
<evidence type="ECO:0000256" key="5">
    <source>
        <dbReference type="SAM" id="Phobius"/>
    </source>
</evidence>
<comment type="subcellular location">
    <subcellularLocation>
        <location evidence="1">Membrane</location>
        <topology evidence="1">Multi-pass membrane protein</topology>
    </subcellularLocation>
</comment>
<dbReference type="AlphaFoldDB" id="A0A6S6S351"/>